<feature type="region of interest" description="Disordered" evidence="4">
    <location>
        <begin position="13"/>
        <end position="32"/>
    </location>
</feature>
<feature type="domain" description="NR LBD" evidence="5">
    <location>
        <begin position="82"/>
        <end position="324"/>
    </location>
</feature>
<dbReference type="InterPro" id="IPR035500">
    <property type="entry name" value="NHR-like_dom_sf"/>
</dbReference>
<dbReference type="Pfam" id="PF00104">
    <property type="entry name" value="Hormone_recep"/>
    <property type="match status" value="1"/>
</dbReference>
<accession>A0A7E4UMU8</accession>
<reference evidence="6" key="1">
    <citation type="journal article" date="2013" name="Genetics">
        <title>The draft genome and transcriptome of Panagrellus redivivus are shaped by the harsh demands of a free-living lifestyle.</title>
        <authorList>
            <person name="Srinivasan J."/>
            <person name="Dillman A.R."/>
            <person name="Macchietto M.G."/>
            <person name="Heikkinen L."/>
            <person name="Lakso M."/>
            <person name="Fracchia K.M."/>
            <person name="Antoshechkin I."/>
            <person name="Mortazavi A."/>
            <person name="Wong G."/>
            <person name="Sternberg P.W."/>
        </authorList>
    </citation>
    <scope>NUCLEOTIDE SEQUENCE [LARGE SCALE GENOMIC DNA]</scope>
    <source>
        <strain evidence="6">MT8872</strain>
    </source>
</reference>
<keyword evidence="2" id="KW-0804">Transcription</keyword>
<proteinExistence type="predicted"/>
<protein>
    <submittedName>
        <fullName evidence="7">NR LBD domain-containing protein</fullName>
    </submittedName>
</protein>
<evidence type="ECO:0000256" key="2">
    <source>
        <dbReference type="ARBA" id="ARBA00023163"/>
    </source>
</evidence>
<dbReference type="Gene3D" id="1.10.565.10">
    <property type="entry name" value="Retinoid X Receptor"/>
    <property type="match status" value="1"/>
</dbReference>
<dbReference type="PANTHER" id="PTHR45680:SF23">
    <property type="entry name" value="NUCLEAR HORMONE RECEPTOR FAMILY"/>
    <property type="match status" value="1"/>
</dbReference>
<dbReference type="InterPro" id="IPR000536">
    <property type="entry name" value="Nucl_hrmn_rcpt_lig-bd"/>
</dbReference>
<sequence>MKRCIEIGMRIDADTENDSASTSNYTDSPKDPIMDQFNGSPISMDGNKVNYDPKPLLNVIKENIVKDNTQSMKGTPGVVLSPLQRMSYELTKFLSHRSPDPSNIVVSFEVGVPDNIRFHEDFILRLVRVVTASESFVKIENSQKFEIFRHFWVTFLCVERTYHSITVFGPDETDMRLLLNNMRAIDLGPIFRMHRDNETEQVKLTRPMVERTFRHIVAPMKALQLTIYEISFLALNLLWSLYDVNGITAETHKAAEEILERNSAEMHSYYVYEMKLPNYAARLAAITRLVPAIEALLRCKKDLVIMGKFFDFFEVDFFDCGLLD</sequence>
<keyword evidence="1" id="KW-0805">Transcription regulation</keyword>
<evidence type="ECO:0000313" key="6">
    <source>
        <dbReference type="Proteomes" id="UP000492821"/>
    </source>
</evidence>
<name>A0A7E4UMU8_PANRE</name>
<evidence type="ECO:0000313" key="7">
    <source>
        <dbReference type="WBParaSite" id="Pan_g1063.t1"/>
    </source>
</evidence>
<dbReference type="PANTHER" id="PTHR45680">
    <property type="entry name" value="NUCLEAR HORMONE RECEPTOR FAMILY"/>
    <property type="match status" value="1"/>
</dbReference>
<dbReference type="SMART" id="SM00430">
    <property type="entry name" value="HOLI"/>
    <property type="match status" value="1"/>
</dbReference>
<organism evidence="6 7">
    <name type="scientific">Panagrellus redivivus</name>
    <name type="common">Microworm</name>
    <dbReference type="NCBI Taxonomy" id="6233"/>
    <lineage>
        <taxon>Eukaryota</taxon>
        <taxon>Metazoa</taxon>
        <taxon>Ecdysozoa</taxon>
        <taxon>Nematoda</taxon>
        <taxon>Chromadorea</taxon>
        <taxon>Rhabditida</taxon>
        <taxon>Tylenchina</taxon>
        <taxon>Panagrolaimomorpha</taxon>
        <taxon>Panagrolaimoidea</taxon>
        <taxon>Panagrolaimidae</taxon>
        <taxon>Panagrellus</taxon>
    </lineage>
</organism>
<evidence type="ECO:0000259" key="5">
    <source>
        <dbReference type="PROSITE" id="PS51843"/>
    </source>
</evidence>
<dbReference type="PROSITE" id="PS51843">
    <property type="entry name" value="NR_LBD"/>
    <property type="match status" value="1"/>
</dbReference>
<keyword evidence="3" id="KW-0675">Receptor</keyword>
<feature type="compositionally biased region" description="Polar residues" evidence="4">
    <location>
        <begin position="18"/>
        <end position="27"/>
    </location>
</feature>
<reference evidence="7" key="2">
    <citation type="submission" date="2020-10" db="UniProtKB">
        <authorList>
            <consortium name="WormBaseParasite"/>
        </authorList>
    </citation>
    <scope>IDENTIFICATION</scope>
</reference>
<dbReference type="Proteomes" id="UP000492821">
    <property type="component" value="Unassembled WGS sequence"/>
</dbReference>
<dbReference type="SUPFAM" id="SSF48508">
    <property type="entry name" value="Nuclear receptor ligand-binding domain"/>
    <property type="match status" value="1"/>
</dbReference>
<evidence type="ECO:0000256" key="1">
    <source>
        <dbReference type="ARBA" id="ARBA00023015"/>
    </source>
</evidence>
<dbReference type="AlphaFoldDB" id="A0A7E4UMU8"/>
<evidence type="ECO:0000256" key="3">
    <source>
        <dbReference type="ARBA" id="ARBA00023170"/>
    </source>
</evidence>
<dbReference type="InterPro" id="IPR051152">
    <property type="entry name" value="C.elegans_Orphan_NR"/>
</dbReference>
<evidence type="ECO:0000256" key="4">
    <source>
        <dbReference type="SAM" id="MobiDB-lite"/>
    </source>
</evidence>
<dbReference type="WBParaSite" id="Pan_g1063.t1">
    <property type="protein sequence ID" value="Pan_g1063.t1"/>
    <property type="gene ID" value="Pan_g1063"/>
</dbReference>
<keyword evidence="6" id="KW-1185">Reference proteome</keyword>